<accession>A0A1W0A0D1</accession>
<dbReference type="SUPFAM" id="SSF143503">
    <property type="entry name" value="PUG domain-like"/>
    <property type="match status" value="1"/>
</dbReference>
<comment type="caution">
    <text evidence="3">The sequence shown here is derived from an EMBL/GenBank/DDBJ whole genome shotgun (WGS) entry which is preliminary data.</text>
</comment>
<evidence type="ECO:0000259" key="2">
    <source>
        <dbReference type="Pfam" id="PF09409"/>
    </source>
</evidence>
<gene>
    <name evidence="3" type="ORF">THRCLA_21076</name>
</gene>
<dbReference type="AlphaFoldDB" id="A0A1W0A0D1"/>
<organism evidence="3 4">
    <name type="scientific">Thraustotheca clavata</name>
    <dbReference type="NCBI Taxonomy" id="74557"/>
    <lineage>
        <taxon>Eukaryota</taxon>
        <taxon>Sar</taxon>
        <taxon>Stramenopiles</taxon>
        <taxon>Oomycota</taxon>
        <taxon>Saprolegniomycetes</taxon>
        <taxon>Saprolegniales</taxon>
        <taxon>Achlyaceae</taxon>
        <taxon>Thraustotheca</taxon>
    </lineage>
</organism>
<dbReference type="Gene3D" id="1.20.58.2190">
    <property type="match status" value="1"/>
</dbReference>
<dbReference type="InterPro" id="IPR018997">
    <property type="entry name" value="PUB_domain"/>
</dbReference>
<feature type="domain" description="PUB" evidence="2">
    <location>
        <begin position="63"/>
        <end position="128"/>
    </location>
</feature>
<proteinExistence type="predicted"/>
<evidence type="ECO:0000256" key="1">
    <source>
        <dbReference type="SAM" id="MobiDB-lite"/>
    </source>
</evidence>
<keyword evidence="4" id="KW-1185">Reference proteome</keyword>
<protein>
    <recommendedName>
        <fullName evidence="2">PUB domain-containing protein</fullName>
    </recommendedName>
</protein>
<dbReference type="EMBL" id="JNBS01000777">
    <property type="protein sequence ID" value="OQS03752.1"/>
    <property type="molecule type" value="Genomic_DNA"/>
</dbReference>
<reference evidence="3 4" key="1">
    <citation type="journal article" date="2014" name="Genome Biol. Evol.">
        <title>The secreted proteins of Achlya hypogyna and Thraustotheca clavata identify the ancestral oomycete secretome and reveal gene acquisitions by horizontal gene transfer.</title>
        <authorList>
            <person name="Misner I."/>
            <person name="Blouin N."/>
            <person name="Leonard G."/>
            <person name="Richards T.A."/>
            <person name="Lane C.E."/>
        </authorList>
    </citation>
    <scope>NUCLEOTIDE SEQUENCE [LARGE SCALE GENOMIC DNA]</scope>
    <source>
        <strain evidence="3 4">ATCC 34112</strain>
    </source>
</reference>
<dbReference type="PANTHER" id="PTHR46713:SF1">
    <property type="entry name" value="F13M7.16 PROTEIN"/>
    <property type="match status" value="1"/>
</dbReference>
<dbReference type="SMART" id="SM00580">
    <property type="entry name" value="PUG"/>
    <property type="match status" value="1"/>
</dbReference>
<feature type="region of interest" description="Disordered" evidence="1">
    <location>
        <begin position="1"/>
        <end position="37"/>
    </location>
</feature>
<dbReference type="InterPro" id="IPR036339">
    <property type="entry name" value="PUB-like_dom_sf"/>
</dbReference>
<dbReference type="OrthoDB" id="2121326at2759"/>
<dbReference type="Pfam" id="PF09409">
    <property type="entry name" value="PUB"/>
    <property type="match status" value="1"/>
</dbReference>
<dbReference type="STRING" id="74557.A0A1W0A0D1"/>
<evidence type="ECO:0000313" key="3">
    <source>
        <dbReference type="EMBL" id="OQS03752.1"/>
    </source>
</evidence>
<evidence type="ECO:0000313" key="4">
    <source>
        <dbReference type="Proteomes" id="UP000243217"/>
    </source>
</evidence>
<sequence>MDKAERRAHGGVLGKNAFNLDVPQEQSPSKPAAAPAPLTLTPLESMNQSIDRLMQYRVGNDGHTALKTLQIYVRNVLEKPAEFEKYRTINSGNAAFKKRVGNLVGGVSFLRAIGYEKDAASDQLVMQTRDEALLSTAMQLLTQAIARF</sequence>
<dbReference type="Proteomes" id="UP000243217">
    <property type="component" value="Unassembled WGS sequence"/>
</dbReference>
<name>A0A1W0A0D1_9STRA</name>
<dbReference type="PANTHER" id="PTHR46713">
    <property type="entry name" value="F13M7.16 PROTEIN"/>
    <property type="match status" value="1"/>
</dbReference>